<protein>
    <submittedName>
        <fullName evidence="2">Uncharacterized protein</fullName>
    </submittedName>
</protein>
<sequence length="196" mass="22000">MGSNQSTRATHFQRPPNPQPPKVDEEELDDNRISISNKMVERLVEDATLNGSAHPTSPNSTFGDFKEKIYIEKLKCLDDTHSERLGITVDEVKAMTNRIEMRTANMVSVEPVCADYKQIVIDCYNSTSSPSEAAECWDAVGAFTQCVQEAGADRLRARTERDARDQERRSRHVAHARVHALKELSGAHGDSPNYER</sequence>
<evidence type="ECO:0000313" key="3">
    <source>
        <dbReference type="Proteomes" id="UP000663880"/>
    </source>
</evidence>
<proteinExistence type="predicted"/>
<reference evidence="2" key="1">
    <citation type="submission" date="2021-02" db="EMBL/GenBank/DDBJ databases">
        <authorList>
            <person name="Steward A R."/>
        </authorList>
    </citation>
    <scope>NUCLEOTIDE SEQUENCE</scope>
</reference>
<gene>
    <name evidence="2" type="ORF">PMACD_LOCUS882</name>
</gene>
<feature type="region of interest" description="Disordered" evidence="1">
    <location>
        <begin position="1"/>
        <end position="29"/>
    </location>
</feature>
<dbReference type="Proteomes" id="UP000663880">
    <property type="component" value="Unassembled WGS sequence"/>
</dbReference>
<dbReference type="EMBL" id="CAJOBZ010000002">
    <property type="protein sequence ID" value="CAF4754406.1"/>
    <property type="molecule type" value="Genomic_DNA"/>
</dbReference>
<feature type="compositionally biased region" description="Polar residues" evidence="1">
    <location>
        <begin position="1"/>
        <end position="10"/>
    </location>
</feature>
<keyword evidence="3" id="KW-1185">Reference proteome</keyword>
<evidence type="ECO:0000313" key="2">
    <source>
        <dbReference type="EMBL" id="CAF4754406.1"/>
    </source>
</evidence>
<dbReference type="AlphaFoldDB" id="A0A821LQT7"/>
<comment type="caution">
    <text evidence="2">The sequence shown here is derived from an EMBL/GenBank/DDBJ whole genome shotgun (WGS) entry which is preliminary data.</text>
</comment>
<name>A0A821LQT7_9NEOP</name>
<dbReference type="OrthoDB" id="6753304at2759"/>
<accession>A0A821LQT7</accession>
<organism evidence="2 3">
    <name type="scientific">Pieris macdunnoughi</name>
    <dbReference type="NCBI Taxonomy" id="345717"/>
    <lineage>
        <taxon>Eukaryota</taxon>
        <taxon>Metazoa</taxon>
        <taxon>Ecdysozoa</taxon>
        <taxon>Arthropoda</taxon>
        <taxon>Hexapoda</taxon>
        <taxon>Insecta</taxon>
        <taxon>Pterygota</taxon>
        <taxon>Neoptera</taxon>
        <taxon>Endopterygota</taxon>
        <taxon>Lepidoptera</taxon>
        <taxon>Glossata</taxon>
        <taxon>Ditrysia</taxon>
        <taxon>Papilionoidea</taxon>
        <taxon>Pieridae</taxon>
        <taxon>Pierinae</taxon>
        <taxon>Pieris</taxon>
    </lineage>
</organism>
<evidence type="ECO:0000256" key="1">
    <source>
        <dbReference type="SAM" id="MobiDB-lite"/>
    </source>
</evidence>